<accession>D8LCW6</accession>
<dbReference type="GO" id="GO:0008270">
    <property type="term" value="F:zinc ion binding"/>
    <property type="evidence" value="ECO:0007669"/>
    <property type="project" value="UniProtKB-KW"/>
</dbReference>
<dbReference type="AlphaFoldDB" id="D8LCW6"/>
<evidence type="ECO:0000256" key="3">
    <source>
        <dbReference type="ARBA" id="ARBA00022833"/>
    </source>
</evidence>
<feature type="domain" description="MYND-type" evidence="6">
    <location>
        <begin position="67"/>
        <end position="108"/>
    </location>
</feature>
<dbReference type="EMBL" id="FN649759">
    <property type="protein sequence ID" value="CBN75508.1"/>
    <property type="molecule type" value="Genomic_DNA"/>
</dbReference>
<dbReference type="EMBL" id="FN647801">
    <property type="protein sequence ID" value="CBN75508.1"/>
    <property type="molecule type" value="Genomic_DNA"/>
</dbReference>
<dbReference type="InterPro" id="IPR002893">
    <property type="entry name" value="Znf_MYND"/>
</dbReference>
<gene>
    <name evidence="7" type="ORF">Esi_0111_0077</name>
</gene>
<reference evidence="7 8" key="1">
    <citation type="journal article" date="2010" name="Nature">
        <title>The Ectocarpus genome and the independent evolution of multicellularity in brown algae.</title>
        <authorList>
            <person name="Cock J.M."/>
            <person name="Sterck L."/>
            <person name="Rouze P."/>
            <person name="Scornet D."/>
            <person name="Allen A.E."/>
            <person name="Amoutzias G."/>
            <person name="Anthouard V."/>
            <person name="Artiguenave F."/>
            <person name="Aury J.M."/>
            <person name="Badger J.H."/>
            <person name="Beszteri B."/>
            <person name="Billiau K."/>
            <person name="Bonnet E."/>
            <person name="Bothwell J.H."/>
            <person name="Bowler C."/>
            <person name="Boyen C."/>
            <person name="Brownlee C."/>
            <person name="Carrano C.J."/>
            <person name="Charrier B."/>
            <person name="Cho G.Y."/>
            <person name="Coelho S.M."/>
            <person name="Collen J."/>
            <person name="Corre E."/>
            <person name="Da Silva C."/>
            <person name="Delage L."/>
            <person name="Delaroque N."/>
            <person name="Dittami S.M."/>
            <person name="Doulbeau S."/>
            <person name="Elias M."/>
            <person name="Farnham G."/>
            <person name="Gachon C.M."/>
            <person name="Gschloessl B."/>
            <person name="Heesch S."/>
            <person name="Jabbari K."/>
            <person name="Jubin C."/>
            <person name="Kawai H."/>
            <person name="Kimura K."/>
            <person name="Kloareg B."/>
            <person name="Kupper F.C."/>
            <person name="Lang D."/>
            <person name="Le Bail A."/>
            <person name="Leblanc C."/>
            <person name="Lerouge P."/>
            <person name="Lohr M."/>
            <person name="Lopez P.J."/>
            <person name="Martens C."/>
            <person name="Maumus F."/>
            <person name="Michel G."/>
            <person name="Miranda-Saavedra D."/>
            <person name="Morales J."/>
            <person name="Moreau H."/>
            <person name="Motomura T."/>
            <person name="Nagasato C."/>
            <person name="Napoli C.A."/>
            <person name="Nelson D.R."/>
            <person name="Nyvall-Collen P."/>
            <person name="Peters A.F."/>
            <person name="Pommier C."/>
            <person name="Potin P."/>
            <person name="Poulain J."/>
            <person name="Quesneville H."/>
            <person name="Read B."/>
            <person name="Rensing S.A."/>
            <person name="Ritter A."/>
            <person name="Rousvoal S."/>
            <person name="Samanta M."/>
            <person name="Samson G."/>
            <person name="Schroeder D.C."/>
            <person name="Segurens B."/>
            <person name="Strittmatter M."/>
            <person name="Tonon T."/>
            <person name="Tregear J.W."/>
            <person name="Valentin K."/>
            <person name="von Dassow P."/>
            <person name="Yamagishi T."/>
            <person name="Van de Peer Y."/>
            <person name="Wincker P."/>
        </authorList>
    </citation>
    <scope>NUCLEOTIDE SEQUENCE [LARGE SCALE GENOMIC DNA]</scope>
    <source>
        <strain evidence="8">Ec32 / CCAP1310/4</strain>
    </source>
</reference>
<dbReference type="PROSITE" id="PS01360">
    <property type="entry name" value="ZF_MYND_1"/>
    <property type="match status" value="1"/>
</dbReference>
<dbReference type="Gene3D" id="6.10.140.2220">
    <property type="match status" value="1"/>
</dbReference>
<evidence type="ECO:0000313" key="7">
    <source>
        <dbReference type="EMBL" id="CBN75508.1"/>
    </source>
</evidence>
<dbReference type="Proteomes" id="UP000002630">
    <property type="component" value="Linkage Group LG34"/>
</dbReference>
<name>D8LCW6_ECTSI</name>
<feature type="compositionally biased region" description="Basic and acidic residues" evidence="5">
    <location>
        <begin position="234"/>
        <end position="247"/>
    </location>
</feature>
<evidence type="ECO:0000256" key="2">
    <source>
        <dbReference type="ARBA" id="ARBA00022771"/>
    </source>
</evidence>
<dbReference type="OrthoDB" id="105150at2759"/>
<dbReference type="Pfam" id="PF01753">
    <property type="entry name" value="zf-MYND"/>
    <property type="match status" value="1"/>
</dbReference>
<evidence type="ECO:0000256" key="1">
    <source>
        <dbReference type="ARBA" id="ARBA00022723"/>
    </source>
</evidence>
<evidence type="ECO:0000256" key="5">
    <source>
        <dbReference type="SAM" id="MobiDB-lite"/>
    </source>
</evidence>
<keyword evidence="3" id="KW-0862">Zinc</keyword>
<dbReference type="SUPFAM" id="SSF144232">
    <property type="entry name" value="HIT/MYND zinc finger-like"/>
    <property type="match status" value="1"/>
</dbReference>
<dbReference type="InParanoid" id="D8LCW6"/>
<protein>
    <recommendedName>
        <fullName evidence="6">MYND-type domain-containing protein</fullName>
    </recommendedName>
</protein>
<feature type="region of interest" description="Disordered" evidence="5">
    <location>
        <begin position="234"/>
        <end position="254"/>
    </location>
</feature>
<sequence length="476" mass="51973">MILYGSLVRSRRDITTNQAGLVSGAKTGAKAGVDARNHTAVVELISPAIDTMDQAKFEDEMRALAVCVKCLDETKPRASLKWCTGCRMVLYCSPEHQKGHWQDHKAFCKARKKLAGAFPVSRDSWVPPLSSPHGGAGIAKRECEVYVSVCDATGVFSILGMFWKEDEKDRASSSSRLCSLMVQLGKGPVACLESKLQDWEPRTRWAALKTLTVQGSADYVRVTRAMAASLTRRALEDARRPGNEENKTGGAKGSFPGKFDSAAAYFLDYEGKAGEGGGVDSCGLEEYLNSEAHASFKRTLLECCDGGNSLDVFFFGLLNERREFRDCYSFLEGMAELGGAENFEDALEKLARQGEAGGRSDSNTNGRATAKLCEHACLCFHLAGLPGAASAMHIAKESCEEDFASSPFVRAMMYRTAYRNSKGEEVPSPKPELSERYTDMVMKPLQHAQEATGQHLAQLTPVSVEIKALLEQEILL</sequence>
<keyword evidence="2 4" id="KW-0863">Zinc-finger</keyword>
<keyword evidence="8" id="KW-1185">Reference proteome</keyword>
<proteinExistence type="predicted"/>
<dbReference type="PROSITE" id="PS50865">
    <property type="entry name" value="ZF_MYND_2"/>
    <property type="match status" value="1"/>
</dbReference>
<organism evidence="7 8">
    <name type="scientific">Ectocarpus siliculosus</name>
    <name type="common">Brown alga</name>
    <name type="synonym">Conferva siliculosa</name>
    <dbReference type="NCBI Taxonomy" id="2880"/>
    <lineage>
        <taxon>Eukaryota</taxon>
        <taxon>Sar</taxon>
        <taxon>Stramenopiles</taxon>
        <taxon>Ochrophyta</taxon>
        <taxon>PX clade</taxon>
        <taxon>Phaeophyceae</taxon>
        <taxon>Ectocarpales</taxon>
        <taxon>Ectocarpaceae</taxon>
        <taxon>Ectocarpus</taxon>
    </lineage>
</organism>
<evidence type="ECO:0000313" key="8">
    <source>
        <dbReference type="Proteomes" id="UP000002630"/>
    </source>
</evidence>
<evidence type="ECO:0000256" key="4">
    <source>
        <dbReference type="PROSITE-ProRule" id="PRU00134"/>
    </source>
</evidence>
<evidence type="ECO:0000259" key="6">
    <source>
        <dbReference type="PROSITE" id="PS50865"/>
    </source>
</evidence>
<keyword evidence="1" id="KW-0479">Metal-binding</keyword>